<proteinExistence type="predicted"/>
<reference evidence="6 7" key="1">
    <citation type="submission" date="2023-05" db="EMBL/GenBank/DDBJ databases">
        <title>Draft genome of Paenibacillus sp. CCS26.</title>
        <authorList>
            <person name="Akita H."/>
            <person name="Shinto Y."/>
            <person name="Kimura Z."/>
        </authorList>
    </citation>
    <scope>NUCLEOTIDE SEQUENCE [LARGE SCALE GENOMIC DNA]</scope>
    <source>
        <strain evidence="6 7">CCS26</strain>
    </source>
</reference>
<keyword evidence="2 5" id="KW-0812">Transmembrane</keyword>
<gene>
    <name evidence="6" type="ORF">PghCCS26_32970</name>
</gene>
<dbReference type="Gene3D" id="1.10.3720.10">
    <property type="entry name" value="MetI-like"/>
    <property type="match status" value="1"/>
</dbReference>
<feature type="transmembrane region" description="Helical" evidence="5">
    <location>
        <begin position="67"/>
        <end position="86"/>
    </location>
</feature>
<evidence type="ECO:0000313" key="7">
    <source>
        <dbReference type="Proteomes" id="UP001285921"/>
    </source>
</evidence>
<comment type="caution">
    <text evidence="6">The sequence shown here is derived from an EMBL/GenBank/DDBJ whole genome shotgun (WGS) entry which is preliminary data.</text>
</comment>
<accession>A0ABQ6NM53</accession>
<dbReference type="SUPFAM" id="SSF161098">
    <property type="entry name" value="MetI-like"/>
    <property type="match status" value="1"/>
</dbReference>
<evidence type="ECO:0000256" key="4">
    <source>
        <dbReference type="ARBA" id="ARBA00023136"/>
    </source>
</evidence>
<keyword evidence="4 5" id="KW-0472">Membrane</keyword>
<keyword evidence="3 5" id="KW-1133">Transmembrane helix</keyword>
<name>A0ABQ6NM53_9BACL</name>
<dbReference type="Proteomes" id="UP001285921">
    <property type="component" value="Unassembled WGS sequence"/>
</dbReference>
<comment type="subcellular location">
    <subcellularLocation>
        <location evidence="1">Membrane</location>
        <topology evidence="1">Multi-pass membrane protein</topology>
    </subcellularLocation>
</comment>
<feature type="transmembrane region" description="Helical" evidence="5">
    <location>
        <begin position="35"/>
        <end position="55"/>
    </location>
</feature>
<keyword evidence="7" id="KW-1185">Reference proteome</keyword>
<dbReference type="EMBL" id="BTCL01000011">
    <property type="protein sequence ID" value="GMK46168.1"/>
    <property type="molecule type" value="Genomic_DNA"/>
</dbReference>
<evidence type="ECO:0000256" key="1">
    <source>
        <dbReference type="ARBA" id="ARBA00004141"/>
    </source>
</evidence>
<evidence type="ECO:0000256" key="5">
    <source>
        <dbReference type="SAM" id="Phobius"/>
    </source>
</evidence>
<evidence type="ECO:0000256" key="3">
    <source>
        <dbReference type="ARBA" id="ARBA00022989"/>
    </source>
</evidence>
<sequence length="88" mass="10292">MEISIIKSNAKEIGDLDYATLFATNDSWIITRNTILYNAVFILLNITIPVILAILLNELRSKFLPKLYQSAMFFPFFLSIFIRYHMRT</sequence>
<evidence type="ECO:0000256" key="2">
    <source>
        <dbReference type="ARBA" id="ARBA00022692"/>
    </source>
</evidence>
<organism evidence="6 7">
    <name type="scientific">Paenibacillus glycanilyticus</name>
    <dbReference type="NCBI Taxonomy" id="126569"/>
    <lineage>
        <taxon>Bacteria</taxon>
        <taxon>Bacillati</taxon>
        <taxon>Bacillota</taxon>
        <taxon>Bacilli</taxon>
        <taxon>Bacillales</taxon>
        <taxon>Paenibacillaceae</taxon>
        <taxon>Paenibacillus</taxon>
    </lineage>
</organism>
<evidence type="ECO:0000313" key="6">
    <source>
        <dbReference type="EMBL" id="GMK46168.1"/>
    </source>
</evidence>
<dbReference type="InterPro" id="IPR035906">
    <property type="entry name" value="MetI-like_sf"/>
</dbReference>
<protein>
    <submittedName>
        <fullName evidence="6">Uncharacterized protein</fullName>
    </submittedName>
</protein>